<proteinExistence type="predicted"/>
<keyword evidence="2" id="KW-1185">Reference proteome</keyword>
<dbReference type="KEGG" id="pmar:B0X71_09390"/>
<evidence type="ECO:0000313" key="2">
    <source>
        <dbReference type="Proteomes" id="UP000188184"/>
    </source>
</evidence>
<dbReference type="EMBL" id="CP019640">
    <property type="protein sequence ID" value="AQQ55069.1"/>
    <property type="molecule type" value="Genomic_DNA"/>
</dbReference>
<reference evidence="1 2" key="1">
    <citation type="submission" date="2017-02" db="EMBL/GenBank/DDBJ databases">
        <title>The complete genomic sequence of a novel cold adapted crude oil-degrading bacterium Planococcus qaidamina Y42.</title>
        <authorList>
            <person name="Yang R."/>
        </authorList>
    </citation>
    <scope>NUCLEOTIDE SEQUENCE [LARGE SCALE GENOMIC DNA]</scope>
    <source>
        <strain evidence="1 2">Y42</strain>
    </source>
</reference>
<dbReference type="AlphaFoldDB" id="A0A1Q2L3R6"/>
<gene>
    <name evidence="1" type="ORF">B0X71_09390</name>
</gene>
<evidence type="ECO:0000313" key="1">
    <source>
        <dbReference type="EMBL" id="AQQ55069.1"/>
    </source>
</evidence>
<accession>A0A1Q2L3R6</accession>
<sequence length="121" mass="13182">MSGCANGEKYSFSGSDENWSVVYTVEVSDGVEQQTSGVIEYIGEGKAPETIDYKIEYKIEQSDYQSYTAGDRGETSPLKGGVLKFEGTTCGNCAIIQKDEEILAEIGWSGKSEEMALINIQ</sequence>
<organism evidence="1 2">
    <name type="scientific">Planococcus lenghuensis</name>
    <dbReference type="NCBI Taxonomy" id="2213202"/>
    <lineage>
        <taxon>Bacteria</taxon>
        <taxon>Bacillati</taxon>
        <taxon>Bacillota</taxon>
        <taxon>Bacilli</taxon>
        <taxon>Bacillales</taxon>
        <taxon>Caryophanaceae</taxon>
        <taxon>Planococcus</taxon>
    </lineage>
</organism>
<dbReference type="Proteomes" id="UP000188184">
    <property type="component" value="Chromosome"/>
</dbReference>
<protein>
    <submittedName>
        <fullName evidence="1">Uncharacterized protein</fullName>
    </submittedName>
</protein>
<name>A0A1Q2L3R6_9BACL</name>